<feature type="transmembrane region" description="Helical" evidence="1">
    <location>
        <begin position="84"/>
        <end position="101"/>
    </location>
</feature>
<sequence length="272" mass="28574">MGLWVLIGLRLGILSTERVAFHGLGRGQNALAVTAVAYGGAALFLWAACLFLGQFRWQGEAFWPGAIYAVSFFLYTASLSEGPVSLVSAFANATAVILFLVAPVFDGLALAGIVLFGVGAAMLVPWGEGVSRAVWWMLLSDAALALGRILDSGVHGVASLPYAASLFSSVVLWLLVPVTAYGRWGDVRDLIRSRPGWGTLAAGANGFSYLTVFELLRLMPATLVEAVSAWAGVLAAAVGAVWFREGGGIKKLSASALMTFGTVILLFSQRSA</sequence>
<evidence type="ECO:0000313" key="2">
    <source>
        <dbReference type="EMBL" id="NMP22849.1"/>
    </source>
</evidence>
<reference evidence="2 3" key="1">
    <citation type="submission" date="2020-04" db="EMBL/GenBank/DDBJ databases">
        <authorList>
            <person name="Zhang R."/>
            <person name="Schippers A."/>
        </authorList>
    </citation>
    <scope>NUCLEOTIDE SEQUENCE [LARGE SCALE GENOMIC DNA]</scope>
    <source>
        <strain evidence="2 3">DSM 109850</strain>
    </source>
</reference>
<proteinExistence type="predicted"/>
<keyword evidence="1" id="KW-1133">Transmembrane helix</keyword>
<keyword evidence="1" id="KW-0472">Membrane</keyword>
<organism evidence="2 3">
    <name type="scientific">Sulfobacillus harzensis</name>
    <dbReference type="NCBI Taxonomy" id="2729629"/>
    <lineage>
        <taxon>Bacteria</taxon>
        <taxon>Bacillati</taxon>
        <taxon>Bacillota</taxon>
        <taxon>Clostridia</taxon>
        <taxon>Eubacteriales</taxon>
        <taxon>Clostridiales Family XVII. Incertae Sedis</taxon>
        <taxon>Sulfobacillus</taxon>
    </lineage>
</organism>
<feature type="transmembrane region" description="Helical" evidence="1">
    <location>
        <begin position="61"/>
        <end position="78"/>
    </location>
</feature>
<feature type="transmembrane region" description="Helical" evidence="1">
    <location>
        <begin position="162"/>
        <end position="184"/>
    </location>
</feature>
<protein>
    <recommendedName>
        <fullName evidence="4">EamA domain-containing protein</fullName>
    </recommendedName>
</protein>
<evidence type="ECO:0008006" key="4">
    <source>
        <dbReference type="Google" id="ProtNLM"/>
    </source>
</evidence>
<keyword evidence="3" id="KW-1185">Reference proteome</keyword>
<evidence type="ECO:0000256" key="1">
    <source>
        <dbReference type="SAM" id="Phobius"/>
    </source>
</evidence>
<name>A0A7Y0Q445_9FIRM</name>
<dbReference type="EMBL" id="JABBVZ010000032">
    <property type="protein sequence ID" value="NMP22849.1"/>
    <property type="molecule type" value="Genomic_DNA"/>
</dbReference>
<gene>
    <name evidence="2" type="ORF">HIJ39_10865</name>
</gene>
<keyword evidence="1" id="KW-0812">Transmembrane</keyword>
<feature type="transmembrane region" description="Helical" evidence="1">
    <location>
        <begin position="223"/>
        <end position="243"/>
    </location>
</feature>
<evidence type="ECO:0000313" key="3">
    <source>
        <dbReference type="Proteomes" id="UP000533476"/>
    </source>
</evidence>
<dbReference type="AlphaFoldDB" id="A0A7Y0Q445"/>
<feature type="transmembrane region" description="Helical" evidence="1">
    <location>
        <begin position="108"/>
        <end position="127"/>
    </location>
</feature>
<accession>A0A7Y0Q445</accession>
<feature type="transmembrane region" description="Helical" evidence="1">
    <location>
        <begin position="30"/>
        <end position="52"/>
    </location>
</feature>
<feature type="transmembrane region" description="Helical" evidence="1">
    <location>
        <begin position="196"/>
        <end position="216"/>
    </location>
</feature>
<dbReference type="Proteomes" id="UP000533476">
    <property type="component" value="Unassembled WGS sequence"/>
</dbReference>
<comment type="caution">
    <text evidence="2">The sequence shown here is derived from an EMBL/GenBank/DDBJ whole genome shotgun (WGS) entry which is preliminary data.</text>
</comment>
<dbReference type="RefSeq" id="WP_169099560.1">
    <property type="nucleotide sequence ID" value="NZ_JABBVZ010000032.1"/>
</dbReference>